<sequence>MFLIISCRENKKISISQQNLISENQDTIIENVSKNCKEAQERNIYDYYLCRDWKILDPAQIKKIVKSGELGDGGESDARMLHYASAEFPIWIESDMTIGKHKYKLKINGGSYFYLTNDKNITSLYFCKKNKWRSFFISGIGVEDDELYEKLKVNSWDKVKSTKPDLKEWEGNYNFDNGNFEQSYRSYHVKIESNICIFYQGDLPACEIECISDNYGNELNLYIKSDEFKKSQYDISLVESLSEGDYLLKIIKKNHKIFIQSPLIKYWNNKSNTFEKNIEIEAQIDSKFE</sequence>
<name>A0A1M5WC82_FLAJO</name>
<proteinExistence type="predicted"/>
<reference evidence="1 2" key="1">
    <citation type="submission" date="2016-11" db="EMBL/GenBank/DDBJ databases">
        <authorList>
            <person name="Jaros S."/>
            <person name="Januszkiewicz K."/>
            <person name="Wedrychowicz H."/>
        </authorList>
    </citation>
    <scope>NUCLEOTIDE SEQUENCE [LARGE SCALE GENOMIC DNA]</scope>
    <source>
        <strain evidence="1 2">DSM 6792</strain>
    </source>
</reference>
<organism evidence="1 2">
    <name type="scientific">Flavobacterium johnsoniae</name>
    <name type="common">Cytophaga johnsonae</name>
    <dbReference type="NCBI Taxonomy" id="986"/>
    <lineage>
        <taxon>Bacteria</taxon>
        <taxon>Pseudomonadati</taxon>
        <taxon>Bacteroidota</taxon>
        <taxon>Flavobacteriia</taxon>
        <taxon>Flavobacteriales</taxon>
        <taxon>Flavobacteriaceae</taxon>
        <taxon>Flavobacterium</taxon>
    </lineage>
</organism>
<evidence type="ECO:0000313" key="2">
    <source>
        <dbReference type="Proteomes" id="UP000184112"/>
    </source>
</evidence>
<protein>
    <submittedName>
        <fullName evidence="1">Uncharacterized protein</fullName>
    </submittedName>
</protein>
<evidence type="ECO:0000313" key="1">
    <source>
        <dbReference type="EMBL" id="SHH85057.1"/>
    </source>
</evidence>
<dbReference type="AlphaFoldDB" id="A0A1M5WC82"/>
<gene>
    <name evidence="1" type="ORF">SAMN05444388_1302</name>
</gene>
<dbReference type="Proteomes" id="UP000184112">
    <property type="component" value="Unassembled WGS sequence"/>
</dbReference>
<dbReference type="EMBL" id="FQWH01000030">
    <property type="protein sequence ID" value="SHH85057.1"/>
    <property type="molecule type" value="Genomic_DNA"/>
</dbReference>
<accession>A0A1M5WC82</accession>